<sequence>MIQVVLQSSEGYPVHKVSAHFHEQVATTSYQDCSEVNHLALFIFRSVRAEDCSDYYTINRLEGTITKGKAPENLV</sequence>
<dbReference type="Proteomes" id="UP000287033">
    <property type="component" value="Unassembled WGS sequence"/>
</dbReference>
<organism evidence="1 2">
    <name type="scientific">Chiloscyllium punctatum</name>
    <name type="common">Brownbanded bambooshark</name>
    <name type="synonym">Hemiscyllium punctatum</name>
    <dbReference type="NCBI Taxonomy" id="137246"/>
    <lineage>
        <taxon>Eukaryota</taxon>
        <taxon>Metazoa</taxon>
        <taxon>Chordata</taxon>
        <taxon>Craniata</taxon>
        <taxon>Vertebrata</taxon>
        <taxon>Chondrichthyes</taxon>
        <taxon>Elasmobranchii</taxon>
        <taxon>Galeomorphii</taxon>
        <taxon>Galeoidea</taxon>
        <taxon>Orectolobiformes</taxon>
        <taxon>Hemiscylliidae</taxon>
        <taxon>Chiloscyllium</taxon>
    </lineage>
</organism>
<proteinExistence type="predicted"/>
<evidence type="ECO:0000313" key="2">
    <source>
        <dbReference type="Proteomes" id="UP000287033"/>
    </source>
</evidence>
<dbReference type="AlphaFoldDB" id="A0A401SYB7"/>
<dbReference type="EMBL" id="BEZZ01000693">
    <property type="protein sequence ID" value="GCC35389.1"/>
    <property type="molecule type" value="Genomic_DNA"/>
</dbReference>
<name>A0A401SYB7_CHIPU</name>
<keyword evidence="2" id="KW-1185">Reference proteome</keyword>
<comment type="caution">
    <text evidence="1">The sequence shown here is derived from an EMBL/GenBank/DDBJ whole genome shotgun (WGS) entry which is preliminary data.</text>
</comment>
<protein>
    <submittedName>
        <fullName evidence="1">Uncharacterized protein</fullName>
    </submittedName>
</protein>
<gene>
    <name evidence="1" type="ORF">chiPu_0013872</name>
</gene>
<reference evidence="1 2" key="1">
    <citation type="journal article" date="2018" name="Nat. Ecol. Evol.">
        <title>Shark genomes provide insights into elasmobranch evolution and the origin of vertebrates.</title>
        <authorList>
            <person name="Hara Y"/>
            <person name="Yamaguchi K"/>
            <person name="Onimaru K"/>
            <person name="Kadota M"/>
            <person name="Koyanagi M"/>
            <person name="Keeley SD"/>
            <person name="Tatsumi K"/>
            <person name="Tanaka K"/>
            <person name="Motone F"/>
            <person name="Kageyama Y"/>
            <person name="Nozu R"/>
            <person name="Adachi N"/>
            <person name="Nishimura O"/>
            <person name="Nakagawa R"/>
            <person name="Tanegashima C"/>
            <person name="Kiyatake I"/>
            <person name="Matsumoto R"/>
            <person name="Murakumo K"/>
            <person name="Nishida K"/>
            <person name="Terakita A"/>
            <person name="Kuratani S"/>
            <person name="Sato K"/>
            <person name="Hyodo S Kuraku.S."/>
        </authorList>
    </citation>
    <scope>NUCLEOTIDE SEQUENCE [LARGE SCALE GENOMIC DNA]</scope>
</reference>
<evidence type="ECO:0000313" key="1">
    <source>
        <dbReference type="EMBL" id="GCC35389.1"/>
    </source>
</evidence>
<accession>A0A401SYB7</accession>